<keyword evidence="1" id="KW-0472">Membrane</keyword>
<gene>
    <name evidence="2" type="ORF">ACFL27_22365</name>
</gene>
<feature type="transmembrane region" description="Helical" evidence="1">
    <location>
        <begin position="12"/>
        <end position="34"/>
    </location>
</feature>
<evidence type="ECO:0000313" key="3">
    <source>
        <dbReference type="Proteomes" id="UP001594351"/>
    </source>
</evidence>
<protein>
    <submittedName>
        <fullName evidence="2">Uncharacterized protein</fullName>
    </submittedName>
</protein>
<organism evidence="2 3">
    <name type="scientific">candidate division CSSED10-310 bacterium</name>
    <dbReference type="NCBI Taxonomy" id="2855610"/>
    <lineage>
        <taxon>Bacteria</taxon>
        <taxon>Bacteria division CSSED10-310</taxon>
    </lineage>
</organism>
<dbReference type="Proteomes" id="UP001594351">
    <property type="component" value="Unassembled WGS sequence"/>
</dbReference>
<accession>A0ABV6Z3D1</accession>
<sequence>MIVKYFAVQKSANLFFAVVLIETCGINHGFISIWEPCPALYKANFGLSNSIESGDQHGTVLFCGIYEYFRVTMKI</sequence>
<dbReference type="EMBL" id="JBHPBY010000394">
    <property type="protein sequence ID" value="MFC1852953.1"/>
    <property type="molecule type" value="Genomic_DNA"/>
</dbReference>
<keyword evidence="3" id="KW-1185">Reference proteome</keyword>
<evidence type="ECO:0000313" key="2">
    <source>
        <dbReference type="EMBL" id="MFC1852953.1"/>
    </source>
</evidence>
<reference evidence="2 3" key="1">
    <citation type="submission" date="2024-09" db="EMBL/GenBank/DDBJ databases">
        <title>Laminarin stimulates single cell rates of sulfate reduction while oxygen inhibits transcriptomic activity in coastal marine sediment.</title>
        <authorList>
            <person name="Lindsay M."/>
            <person name="Orcutt B."/>
            <person name="Emerson D."/>
            <person name="Stepanauskas R."/>
            <person name="D'Angelo T."/>
        </authorList>
    </citation>
    <scope>NUCLEOTIDE SEQUENCE [LARGE SCALE GENOMIC DNA]</scope>
    <source>
        <strain evidence="2">SAG AM-311-K15</strain>
    </source>
</reference>
<keyword evidence="1" id="KW-1133">Transmembrane helix</keyword>
<evidence type="ECO:0000256" key="1">
    <source>
        <dbReference type="SAM" id="Phobius"/>
    </source>
</evidence>
<comment type="caution">
    <text evidence="2">The sequence shown here is derived from an EMBL/GenBank/DDBJ whole genome shotgun (WGS) entry which is preliminary data.</text>
</comment>
<keyword evidence="1" id="KW-0812">Transmembrane</keyword>
<proteinExistence type="predicted"/>
<name>A0ABV6Z3D1_UNCC1</name>